<reference evidence="2" key="1">
    <citation type="journal article" date="2017" name="Nat. Ecol. Evol.">
        <title>Genome expansion and lineage-specific genetic innovations in the forest pathogenic fungi Armillaria.</title>
        <authorList>
            <person name="Sipos G."/>
            <person name="Prasanna A.N."/>
            <person name="Walter M.C."/>
            <person name="O'Connor E."/>
            <person name="Balint B."/>
            <person name="Krizsan K."/>
            <person name="Kiss B."/>
            <person name="Hess J."/>
            <person name="Varga T."/>
            <person name="Slot J."/>
            <person name="Riley R."/>
            <person name="Boka B."/>
            <person name="Rigling D."/>
            <person name="Barry K."/>
            <person name="Lee J."/>
            <person name="Mihaltcheva S."/>
            <person name="LaButti K."/>
            <person name="Lipzen A."/>
            <person name="Waldron R."/>
            <person name="Moloney N.M."/>
            <person name="Sperisen C."/>
            <person name="Kredics L."/>
            <person name="Vagvoelgyi C."/>
            <person name="Patrignani A."/>
            <person name="Fitzpatrick D."/>
            <person name="Nagy I."/>
            <person name="Doyle S."/>
            <person name="Anderson J.B."/>
            <person name="Grigoriev I.V."/>
            <person name="Gueldener U."/>
            <person name="Muensterkoetter M."/>
            <person name="Nagy L.G."/>
        </authorList>
    </citation>
    <scope>NUCLEOTIDE SEQUENCE [LARGE SCALE GENOMIC DNA]</scope>
    <source>
        <strain evidence="2">C18/9</strain>
    </source>
</reference>
<name>A0A284QU88_ARMOS</name>
<proteinExistence type="predicted"/>
<dbReference type="Proteomes" id="UP000219338">
    <property type="component" value="Unassembled WGS sequence"/>
</dbReference>
<sequence length="89" mass="10072">MKMQHEINMERRDHKVVLPRSGSRLIVVSRELTLYKSFVQHRLWSTRLLPESLGSKVATVGMNGVRCPRLEDERCISLPCPLGGLGCVV</sequence>
<evidence type="ECO:0000313" key="2">
    <source>
        <dbReference type="Proteomes" id="UP000219338"/>
    </source>
</evidence>
<protein>
    <submittedName>
        <fullName evidence="1">Uncharacterized protein</fullName>
    </submittedName>
</protein>
<dbReference type="AlphaFoldDB" id="A0A284QU88"/>
<gene>
    <name evidence="1" type="ORF">ARMOST_03330</name>
</gene>
<keyword evidence="2" id="KW-1185">Reference proteome</keyword>
<accession>A0A284QU88</accession>
<evidence type="ECO:0000313" key="1">
    <source>
        <dbReference type="EMBL" id="SJL00019.1"/>
    </source>
</evidence>
<dbReference type="EMBL" id="FUEG01000002">
    <property type="protein sequence ID" value="SJL00019.1"/>
    <property type="molecule type" value="Genomic_DNA"/>
</dbReference>
<organism evidence="1 2">
    <name type="scientific">Armillaria ostoyae</name>
    <name type="common">Armillaria root rot fungus</name>
    <dbReference type="NCBI Taxonomy" id="47428"/>
    <lineage>
        <taxon>Eukaryota</taxon>
        <taxon>Fungi</taxon>
        <taxon>Dikarya</taxon>
        <taxon>Basidiomycota</taxon>
        <taxon>Agaricomycotina</taxon>
        <taxon>Agaricomycetes</taxon>
        <taxon>Agaricomycetidae</taxon>
        <taxon>Agaricales</taxon>
        <taxon>Marasmiineae</taxon>
        <taxon>Physalacriaceae</taxon>
        <taxon>Armillaria</taxon>
    </lineage>
</organism>